<evidence type="ECO:0000313" key="1">
    <source>
        <dbReference type="EMBL" id="HGU33927.1"/>
    </source>
</evidence>
<dbReference type="AlphaFoldDB" id="A0A7C4RTU5"/>
<accession>A0A7C4RTU5</accession>
<dbReference type="SUPFAM" id="SSF52540">
    <property type="entry name" value="P-loop containing nucleoside triphosphate hydrolases"/>
    <property type="match status" value="1"/>
</dbReference>
<organism evidence="1">
    <name type="scientific">Desulfatirhabdium butyrativorans</name>
    <dbReference type="NCBI Taxonomy" id="340467"/>
    <lineage>
        <taxon>Bacteria</taxon>
        <taxon>Pseudomonadati</taxon>
        <taxon>Thermodesulfobacteriota</taxon>
        <taxon>Desulfobacteria</taxon>
        <taxon>Desulfobacterales</taxon>
        <taxon>Desulfatirhabdiaceae</taxon>
        <taxon>Desulfatirhabdium</taxon>
    </lineage>
</organism>
<protein>
    <submittedName>
        <fullName evidence="1">AAA family ATPase</fullName>
    </submittedName>
</protein>
<dbReference type="EMBL" id="DSUH01000323">
    <property type="protein sequence ID" value="HGU33927.1"/>
    <property type="molecule type" value="Genomic_DNA"/>
</dbReference>
<dbReference type="Gene3D" id="3.40.50.300">
    <property type="entry name" value="P-loop containing nucleotide triphosphate hydrolases"/>
    <property type="match status" value="1"/>
</dbReference>
<comment type="caution">
    <text evidence="1">The sequence shown here is derived from an EMBL/GenBank/DDBJ whole genome shotgun (WGS) entry which is preliminary data.</text>
</comment>
<gene>
    <name evidence="1" type="ORF">ENS29_13925</name>
</gene>
<sequence>MRMTVRAQDVIRYVYWKAERPVAPWHCINDTQEERTKAIRAGAMYFTTMSLEYEPTPEMPEPIRRGPLCLDFDAPDDPGRALDDMRHLCLSFLSEQYGLDAHTIDFYASGSKGFHAVIPERCLGDTTGDPLLPWVHKRMVAGWKAALQLSTLDMSLYCMGRGKMFRIANVKRANGKYKVPLTLHEVQTLSIDKLLRLTEKPREIEPPDGADFDCPDLASYFRACRAEVYAEQREREAAEPVDPEMFKKLGGKMTPCIRYLLSERFVKPKETNFNNLSLLLVQYLQTVKMSLADGLSLAQPFLHRCPSSAYTSVADKEKKFKTQWHFAEGHPAYQFACRYVLAAGFPGNAFECRRCPLSNKPKPAETLPSIDDIPIEEPPPWVTVDDALAGAVPARPVEKVERKPAPSVTDCDITADDLLRMEFPEPRWVVRGLIPTGLTLLAGKPKSGKSLLMSNLAIAFATGGRFLDVPFEGPQKVLLFALEDSKRRLHERFRRMIGDGDTDLSQLVVVFEASRLQAGFENEARKRIERHKPSLAIIDTLAKVKPSSNGRKQAYDEDYQAVDSIKRIADEFEIGVIVVHHTRKMGAEDRFDTVSGTLVGYHIKRVGNRPKFPE</sequence>
<dbReference type="Pfam" id="PF13481">
    <property type="entry name" value="AAA_25"/>
    <property type="match status" value="1"/>
</dbReference>
<name>A0A7C4RTU5_9BACT</name>
<reference evidence="1" key="1">
    <citation type="journal article" date="2020" name="mSystems">
        <title>Genome- and Community-Level Interaction Insights into Carbon Utilization and Element Cycling Functions of Hydrothermarchaeota in Hydrothermal Sediment.</title>
        <authorList>
            <person name="Zhou Z."/>
            <person name="Liu Y."/>
            <person name="Xu W."/>
            <person name="Pan J."/>
            <person name="Luo Z.H."/>
            <person name="Li M."/>
        </authorList>
    </citation>
    <scope>NUCLEOTIDE SEQUENCE [LARGE SCALE GENOMIC DNA]</scope>
    <source>
        <strain evidence="1">SpSt-477</strain>
    </source>
</reference>
<dbReference type="InterPro" id="IPR027417">
    <property type="entry name" value="P-loop_NTPase"/>
</dbReference>
<proteinExistence type="predicted"/>